<name>A0A848KZ93_9ACTN</name>
<accession>A0A848KZ93</accession>
<proteinExistence type="predicted"/>
<sequence>MQQQRQPATRRELIDYALTRKSVLSDVYAGRTAVSEVCDANPYLLRAAKFHGATSDVTCPICRKEKVTMVSWIFGDKLGQASGSARSAAELDRMAEVLEEFSVHVVEVCRTCHWNHLVQSFVLGLRPTRTRTRRVAK</sequence>
<dbReference type="InterPro" id="IPR035169">
    <property type="entry name" value="DUF5318"/>
</dbReference>
<keyword evidence="2" id="KW-1185">Reference proteome</keyword>
<organism evidence="1 2">
    <name type="scientific">Gordonia asplenii</name>
    <dbReference type="NCBI Taxonomy" id="2725283"/>
    <lineage>
        <taxon>Bacteria</taxon>
        <taxon>Bacillati</taxon>
        <taxon>Actinomycetota</taxon>
        <taxon>Actinomycetes</taxon>
        <taxon>Mycobacteriales</taxon>
        <taxon>Gordoniaceae</taxon>
        <taxon>Gordonia</taxon>
    </lineage>
</organism>
<evidence type="ECO:0000313" key="1">
    <source>
        <dbReference type="EMBL" id="NMO03477.1"/>
    </source>
</evidence>
<protein>
    <submittedName>
        <fullName evidence="1">DUF5318 domain-containing protein</fullName>
    </submittedName>
</protein>
<gene>
    <name evidence="1" type="ORF">HH308_19875</name>
</gene>
<dbReference type="RefSeq" id="WP_170195982.1">
    <property type="nucleotide sequence ID" value="NZ_JABBNB010000023.1"/>
</dbReference>
<dbReference type="EMBL" id="JABBNB010000023">
    <property type="protein sequence ID" value="NMO03477.1"/>
    <property type="molecule type" value="Genomic_DNA"/>
</dbReference>
<comment type="caution">
    <text evidence="1">The sequence shown here is derived from an EMBL/GenBank/DDBJ whole genome shotgun (WGS) entry which is preliminary data.</text>
</comment>
<dbReference type="Pfam" id="PF17249">
    <property type="entry name" value="DUF5318"/>
    <property type="match status" value="1"/>
</dbReference>
<reference evidence="1 2" key="1">
    <citation type="submission" date="2020-04" db="EMBL/GenBank/DDBJ databases">
        <title>Gordonia sp. nov. TBRC 11910.</title>
        <authorList>
            <person name="Suriyachadkun C."/>
        </authorList>
    </citation>
    <scope>NUCLEOTIDE SEQUENCE [LARGE SCALE GENOMIC DNA]</scope>
    <source>
        <strain evidence="1 2">TBRC 11910</strain>
    </source>
</reference>
<dbReference type="Proteomes" id="UP000550729">
    <property type="component" value="Unassembled WGS sequence"/>
</dbReference>
<dbReference type="AlphaFoldDB" id="A0A848KZ93"/>
<evidence type="ECO:0000313" key="2">
    <source>
        <dbReference type="Proteomes" id="UP000550729"/>
    </source>
</evidence>